<sequence length="292" mass="32551">MSANSAENNSPGVVEVASASASNPVQIILTPPTPIIPSAPATIDRRSEDTNKEVHRLPDVSVEKEVIAKTDFSDEKQVYNENDAHDEKEVYASNMEKEVYDGGIEKAVYNLKLHDGHDEKQIFDPSLGVHDTEKEALYTRNQHDTDQQRHSTSTESTETSQSQAKTKPFCYKRHIGKFNEAVGKKKKAWTTFSNNSSTAMSEKIIQMDKGWKQRVDVFEESTMAKMSAFDKSINDGFDRAGKGYNSTVSSWKTGMVNKRNQSISSMKSLGSKCQVSGKGGKEEIKEDKLEKQ</sequence>
<feature type="region of interest" description="Disordered" evidence="1">
    <location>
        <begin position="139"/>
        <end position="165"/>
    </location>
</feature>
<dbReference type="Proteomes" id="UP000241587">
    <property type="component" value="Unassembled WGS sequence"/>
</dbReference>
<keyword evidence="3" id="KW-1185">Reference proteome</keyword>
<feature type="compositionally biased region" description="Polar residues" evidence="1">
    <location>
        <begin position="261"/>
        <end position="274"/>
    </location>
</feature>
<dbReference type="EMBL" id="PVEM01000006">
    <property type="protein sequence ID" value="PTD06614.1"/>
    <property type="molecule type" value="Genomic_DNA"/>
</dbReference>
<feature type="region of interest" description="Disordered" evidence="1">
    <location>
        <begin position="29"/>
        <end position="52"/>
    </location>
</feature>
<feature type="compositionally biased region" description="Low complexity" evidence="1">
    <location>
        <begin position="151"/>
        <end position="163"/>
    </location>
</feature>
<organism evidence="2 3">
    <name type="scientific">Fusarium culmorum</name>
    <dbReference type="NCBI Taxonomy" id="5516"/>
    <lineage>
        <taxon>Eukaryota</taxon>
        <taxon>Fungi</taxon>
        <taxon>Dikarya</taxon>
        <taxon>Ascomycota</taxon>
        <taxon>Pezizomycotina</taxon>
        <taxon>Sordariomycetes</taxon>
        <taxon>Hypocreomycetidae</taxon>
        <taxon>Hypocreales</taxon>
        <taxon>Nectriaceae</taxon>
        <taxon>Fusarium</taxon>
    </lineage>
</organism>
<dbReference type="OMA" id="KKAWTTF"/>
<gene>
    <name evidence="2" type="ORF">FCULG_00005365</name>
</gene>
<feature type="region of interest" description="Disordered" evidence="1">
    <location>
        <begin position="261"/>
        <end position="292"/>
    </location>
</feature>
<feature type="compositionally biased region" description="Basic and acidic residues" evidence="1">
    <location>
        <begin position="279"/>
        <end position="292"/>
    </location>
</feature>
<proteinExistence type="predicted"/>
<dbReference type="AlphaFoldDB" id="A0A2T4GST3"/>
<feature type="compositionally biased region" description="Basic and acidic residues" evidence="1">
    <location>
        <begin position="139"/>
        <end position="149"/>
    </location>
</feature>
<dbReference type="OrthoDB" id="5072283at2759"/>
<evidence type="ECO:0000256" key="1">
    <source>
        <dbReference type="SAM" id="MobiDB-lite"/>
    </source>
</evidence>
<comment type="caution">
    <text evidence="2">The sequence shown here is derived from an EMBL/GenBank/DDBJ whole genome shotgun (WGS) entry which is preliminary data.</text>
</comment>
<evidence type="ECO:0000313" key="2">
    <source>
        <dbReference type="EMBL" id="PTD06614.1"/>
    </source>
</evidence>
<evidence type="ECO:0000313" key="3">
    <source>
        <dbReference type="Proteomes" id="UP000241587"/>
    </source>
</evidence>
<feature type="compositionally biased region" description="Basic and acidic residues" evidence="1">
    <location>
        <begin position="43"/>
        <end position="52"/>
    </location>
</feature>
<reference evidence="2 3" key="1">
    <citation type="submission" date="2018-02" db="EMBL/GenBank/DDBJ databases">
        <title>Fusarium culmorum secondary metabolites in fungal-bacterial-plant interactions.</title>
        <authorList>
            <person name="Schmidt R."/>
        </authorList>
    </citation>
    <scope>NUCLEOTIDE SEQUENCE [LARGE SCALE GENOMIC DNA]</scope>
    <source>
        <strain evidence="2 3">PV</strain>
    </source>
</reference>
<protein>
    <submittedName>
        <fullName evidence="2">Uncharacterized protein</fullName>
    </submittedName>
</protein>
<accession>A0A2T4GST3</accession>
<name>A0A2T4GST3_FUSCU</name>